<comment type="caution">
    <text evidence="1">The sequence shown here is derived from an EMBL/GenBank/DDBJ whole genome shotgun (WGS) entry which is preliminary data.</text>
</comment>
<keyword evidence="2" id="KW-1185">Reference proteome</keyword>
<dbReference type="GO" id="GO:0030246">
    <property type="term" value="F:carbohydrate binding"/>
    <property type="evidence" value="ECO:0007669"/>
    <property type="project" value="InterPro"/>
</dbReference>
<dbReference type="AlphaFoldDB" id="A0A8I0DT27"/>
<dbReference type="RefSeq" id="WP_186847246.1">
    <property type="nucleotide sequence ID" value="NZ_JACOOX010000001.1"/>
</dbReference>
<dbReference type="InterPro" id="IPR011013">
    <property type="entry name" value="Gal_mutarotase_sf_dom"/>
</dbReference>
<dbReference type="Pfam" id="PF01263">
    <property type="entry name" value="Aldose_epim"/>
    <property type="match status" value="1"/>
</dbReference>
<organism evidence="1 2">
    <name type="scientific">Coprococcus hominis</name>
    <name type="common">ex Liu et al. 2022</name>
    <dbReference type="NCBI Taxonomy" id="2763039"/>
    <lineage>
        <taxon>Bacteria</taxon>
        <taxon>Bacillati</taxon>
        <taxon>Bacillota</taxon>
        <taxon>Clostridia</taxon>
        <taxon>Lachnospirales</taxon>
        <taxon>Lachnospiraceae</taxon>
        <taxon>Coprococcus</taxon>
    </lineage>
</organism>
<dbReference type="GO" id="GO:0016853">
    <property type="term" value="F:isomerase activity"/>
    <property type="evidence" value="ECO:0007669"/>
    <property type="project" value="InterPro"/>
</dbReference>
<protein>
    <submittedName>
        <fullName evidence="1">Aldose 1-epimerase</fullName>
    </submittedName>
</protein>
<evidence type="ECO:0000313" key="1">
    <source>
        <dbReference type="EMBL" id="MBC5661540.1"/>
    </source>
</evidence>
<dbReference type="GO" id="GO:0005975">
    <property type="term" value="P:carbohydrate metabolic process"/>
    <property type="evidence" value="ECO:0007669"/>
    <property type="project" value="InterPro"/>
</dbReference>
<dbReference type="InterPro" id="IPR014718">
    <property type="entry name" value="GH-type_carb-bd"/>
</dbReference>
<dbReference type="Proteomes" id="UP000615234">
    <property type="component" value="Unassembled WGS sequence"/>
</dbReference>
<name>A0A8I0DT27_9FIRM</name>
<dbReference type="InterPro" id="IPR008183">
    <property type="entry name" value="Aldose_1/G6P_1-epimerase"/>
</dbReference>
<dbReference type="CDD" id="cd01081">
    <property type="entry name" value="Aldose_epim"/>
    <property type="match status" value="1"/>
</dbReference>
<proteinExistence type="predicted"/>
<gene>
    <name evidence="1" type="ORF">H8S09_01310</name>
</gene>
<reference evidence="1 2" key="1">
    <citation type="submission" date="2020-08" db="EMBL/GenBank/DDBJ databases">
        <title>Genome public.</title>
        <authorList>
            <person name="Liu C."/>
            <person name="Sun Q."/>
        </authorList>
    </citation>
    <scope>NUCLEOTIDE SEQUENCE [LARGE SCALE GENOMIC DNA]</scope>
    <source>
        <strain evidence="1 2">NSJ-10</strain>
    </source>
</reference>
<dbReference type="SUPFAM" id="SSF74650">
    <property type="entry name" value="Galactose mutarotase-like"/>
    <property type="match status" value="1"/>
</dbReference>
<sequence>MSFSAKNYDFKGETCIELIAGDFRALIAPFNGSNVMKLENTALNIDILRNDLSLSPEELKAAAEVYGMPTLYLPNRLSHGDLKTSDAMYHFPCNDPLGNHLHGFLHKRCHTIDDMYVEGESAVAKTSYVYDENDEFFETFPVSFKAEFVFTLTADGLDYSFTLTNLSKVQMPYGVCNHIAFKAPFTNGGSGANVRLQVPIGDKWELSDTCIPTEKTLPLTRYDMMYKEGDMVPVLQDIDNDLYTAEMNELDGKPFYGVIVTDKVTGVRICYEVCDVMKYWIMWNDHGMKEFFCPEPMSWNIDAPNLSGDPAVTGYTELAPGESKTVTERIFVR</sequence>
<accession>A0A8I0DT27</accession>
<evidence type="ECO:0000313" key="2">
    <source>
        <dbReference type="Proteomes" id="UP000615234"/>
    </source>
</evidence>
<dbReference type="Gene3D" id="2.70.98.10">
    <property type="match status" value="1"/>
</dbReference>
<dbReference type="EMBL" id="JACOOX010000001">
    <property type="protein sequence ID" value="MBC5661540.1"/>
    <property type="molecule type" value="Genomic_DNA"/>
</dbReference>